<name>A0A1S5R1L7_9CAUD</name>
<reference evidence="2 3" key="1">
    <citation type="submission" date="2016-03" db="EMBL/GenBank/DDBJ databases">
        <title>Characterization of pf16 and phiPMW: Two novel phages infecting Pseudomonas putida PpG1.</title>
        <authorList>
            <person name="Magill D.J."/>
            <person name="Krylov V.N."/>
            <person name="Allen C.C.R."/>
            <person name="McGrath J.W."/>
            <person name="Quinn J.P."/>
            <person name="Kulakov L.A."/>
        </authorList>
    </citation>
    <scope>NUCLEOTIDE SEQUENCE [LARGE SCALE GENOMIC DNA]</scope>
</reference>
<keyword evidence="1" id="KW-0472">Membrane</keyword>
<accession>A0A1S5R1L7</accession>
<feature type="transmembrane region" description="Helical" evidence="1">
    <location>
        <begin position="5"/>
        <end position="25"/>
    </location>
</feature>
<dbReference type="Proteomes" id="UP000223738">
    <property type="component" value="Segment"/>
</dbReference>
<keyword evidence="3" id="KW-1185">Reference proteome</keyword>
<sequence>MHPLWYVLIIYIIGFIFVLVGAIAYDKITDEVEENTDDYFGLAALWPVSIFLLIYLFLRLFVDNVLIGKNTKRKR</sequence>
<dbReference type="EMBL" id="KU862660">
    <property type="protein sequence ID" value="ANA49310.1"/>
    <property type="molecule type" value="Genomic_DNA"/>
</dbReference>
<proteinExistence type="predicted"/>
<gene>
    <name evidence="2" type="ORF">PMW_185</name>
</gene>
<feature type="transmembrane region" description="Helical" evidence="1">
    <location>
        <begin position="45"/>
        <end position="67"/>
    </location>
</feature>
<evidence type="ECO:0000313" key="3">
    <source>
        <dbReference type="Proteomes" id="UP000223738"/>
    </source>
</evidence>
<evidence type="ECO:0000256" key="1">
    <source>
        <dbReference type="SAM" id="Phobius"/>
    </source>
</evidence>
<keyword evidence="1" id="KW-0812">Transmembrane</keyword>
<evidence type="ECO:0000313" key="2">
    <source>
        <dbReference type="EMBL" id="ANA49310.1"/>
    </source>
</evidence>
<keyword evidence="1" id="KW-1133">Transmembrane helix</keyword>
<protein>
    <submittedName>
        <fullName evidence="2">Uncharacterized protein</fullName>
    </submittedName>
</protein>
<organism evidence="2 3">
    <name type="scientific">Pseudomonas phage phiPMW</name>
    <dbReference type="NCBI Taxonomy" id="1815582"/>
    <lineage>
        <taxon>Viruses</taxon>
        <taxon>Duplodnaviria</taxon>
        <taxon>Heunggongvirae</taxon>
        <taxon>Uroviricota</taxon>
        <taxon>Caudoviricetes</taxon>
        <taxon>Plaisancevirus</taxon>
        <taxon>Plaisancevirus PMW</taxon>
    </lineage>
</organism>